<evidence type="ECO:0000256" key="5">
    <source>
        <dbReference type="ARBA" id="ARBA00022692"/>
    </source>
</evidence>
<feature type="transmembrane region" description="Helical" evidence="9">
    <location>
        <begin position="299"/>
        <end position="328"/>
    </location>
</feature>
<comment type="caution">
    <text evidence="10">The sequence shown here is derived from an EMBL/GenBank/DDBJ whole genome shotgun (WGS) entry which is preliminary data.</text>
</comment>
<feature type="transmembrane region" description="Helical" evidence="9">
    <location>
        <begin position="160"/>
        <end position="177"/>
    </location>
</feature>
<dbReference type="PATRIC" id="fig|39960.10.peg.2832"/>
<keyword evidence="4" id="KW-1003">Cell membrane</keyword>
<evidence type="ECO:0000313" key="10">
    <source>
        <dbReference type="EMBL" id="KEO96689.1"/>
    </source>
</evidence>
<dbReference type="PIRSF" id="PIRSF006060">
    <property type="entry name" value="AA_transporter"/>
    <property type="match status" value="1"/>
</dbReference>
<dbReference type="InterPro" id="IPR050367">
    <property type="entry name" value="APC_superfamily"/>
</dbReference>
<comment type="function">
    <text evidence="8">Major component of the acid-resistance (AR) system allowing enteric pathogens to survive the acidic environment in the stomach. Exchanges extracellular arginine for its intracellular decarboxylation product agmatine (Agm) thereby expelling intracellular protons. Probably undergoes several conformational states in order to translocate the substrate across the membrane; keeps the substrate accessible to only 1 side of the membrane at a time by opening and closing 3 membrane-internal gates.</text>
</comment>
<feature type="transmembrane region" description="Helical" evidence="9">
    <location>
        <begin position="372"/>
        <end position="396"/>
    </location>
</feature>
<comment type="similarity">
    <text evidence="2">Belongs to the amino acid-polyamine-organocation (APC) superfamily. Basic amino acid/polyamine antiporter (APA) (TC 2.A.3.2) family.</text>
</comment>
<proteinExistence type="inferred from homology"/>
<dbReference type="InterPro" id="IPR002293">
    <property type="entry name" value="AA/rel_permease1"/>
</dbReference>
<evidence type="ECO:0000256" key="3">
    <source>
        <dbReference type="ARBA" id="ARBA00021069"/>
    </source>
</evidence>
<keyword evidence="6 9" id="KW-1133">Transmembrane helix</keyword>
<dbReference type="KEGG" id="elq:Ga0102493_11581"/>
<dbReference type="GO" id="GO:0022857">
    <property type="term" value="F:transmembrane transporter activity"/>
    <property type="evidence" value="ECO:0007669"/>
    <property type="project" value="InterPro"/>
</dbReference>
<evidence type="ECO:0000256" key="2">
    <source>
        <dbReference type="ARBA" id="ARBA00008220"/>
    </source>
</evidence>
<dbReference type="PANTHER" id="PTHR42770">
    <property type="entry name" value="AMINO ACID TRANSPORTER-RELATED"/>
    <property type="match status" value="1"/>
</dbReference>
<dbReference type="Gene3D" id="1.20.1740.10">
    <property type="entry name" value="Amino acid/polyamine transporter I"/>
    <property type="match status" value="1"/>
</dbReference>
<reference evidence="10 11" key="1">
    <citation type="submission" date="2014-04" db="EMBL/GenBank/DDBJ databases">
        <title>A comprehensive comparison of genomes of Erythrobacter spp. Strains.</title>
        <authorList>
            <person name="Zheng Q."/>
        </authorList>
    </citation>
    <scope>NUCLEOTIDE SEQUENCE [LARGE SCALE GENOMIC DNA]</scope>
    <source>
        <strain evidence="10 11">DSM 8509</strain>
    </source>
</reference>
<accession>A0A074MT83</accession>
<dbReference type="GO" id="GO:0005886">
    <property type="term" value="C:plasma membrane"/>
    <property type="evidence" value="ECO:0007669"/>
    <property type="project" value="UniProtKB-SubCell"/>
</dbReference>
<feature type="transmembrane region" description="Helical" evidence="9">
    <location>
        <begin position="42"/>
        <end position="69"/>
    </location>
</feature>
<dbReference type="Pfam" id="PF13520">
    <property type="entry name" value="AA_permease_2"/>
    <property type="match status" value="1"/>
</dbReference>
<evidence type="ECO:0000256" key="7">
    <source>
        <dbReference type="ARBA" id="ARBA00023136"/>
    </source>
</evidence>
<dbReference type="PANTHER" id="PTHR42770:SF18">
    <property type="entry name" value="ARGININE_AGMATINE ANTIPORTER"/>
    <property type="match status" value="1"/>
</dbReference>
<feature type="transmembrane region" description="Helical" evidence="9">
    <location>
        <begin position="75"/>
        <end position="95"/>
    </location>
</feature>
<feature type="transmembrane region" description="Helical" evidence="9">
    <location>
        <begin position="255"/>
        <end position="279"/>
    </location>
</feature>
<feature type="transmembrane region" description="Helical" evidence="9">
    <location>
        <begin position="224"/>
        <end position="243"/>
    </location>
</feature>
<dbReference type="AlphaFoldDB" id="A0A074MT83"/>
<evidence type="ECO:0000256" key="6">
    <source>
        <dbReference type="ARBA" id="ARBA00022989"/>
    </source>
</evidence>
<comment type="subcellular location">
    <subcellularLocation>
        <location evidence="1">Cell membrane</location>
        <topology evidence="1">Multi-pass membrane protein</topology>
    </subcellularLocation>
</comment>
<evidence type="ECO:0000256" key="9">
    <source>
        <dbReference type="SAM" id="Phobius"/>
    </source>
</evidence>
<evidence type="ECO:0000313" key="11">
    <source>
        <dbReference type="Proteomes" id="UP000027866"/>
    </source>
</evidence>
<gene>
    <name evidence="10" type="ORF">EH32_08380</name>
</gene>
<feature type="transmembrane region" description="Helical" evidence="9">
    <location>
        <begin position="184"/>
        <end position="204"/>
    </location>
</feature>
<keyword evidence="7 9" id="KW-0472">Membrane</keyword>
<keyword evidence="5 9" id="KW-0812">Transmembrane</keyword>
<sequence length="468" mass="49672">MTEGAGRARIDFPARIVSAPYFGPRSWGKERTIALDQKPPRVVGLTGAILMNLNAVIGSGIFALPALLFAAAGTFSPLAILTFAVLYASLMAVVAKLTTVFRQSGGHQLFAEHAFGKAVGFQAGWLSVLANMAGASANFHVLVSYLAAIFPFFADPLMRLASIAVLIATFTAISMSGTARAVRLIGIGTVLKLSPLALLCVVGFATNGFPTEVELPRFSEFESIALLLAFAFSGADLAIAAAGEMKNPRRMMRRAIFTTLGGVAVFYALIQWAYIAIAPDPGEVDAPLAAAAQVVMGDWGALMISCAAIISVTVFQLNVFVAIPRIFYGMARRGLLPSPIAFVSPRFQTPVAAIGMYGGIIALLALSGSFEALAVLLVSVEQTLFAMSITALVVMWQRNDAGLRRAMDARWLFILPFASGVVLWLLSKVSWDAALSTALYVGVGFVLYVISRRSGVEHEGIDLPEARA</sequence>
<dbReference type="EMBL" id="JMIX01000004">
    <property type="protein sequence ID" value="KEO96689.1"/>
    <property type="molecule type" value="Genomic_DNA"/>
</dbReference>
<evidence type="ECO:0000256" key="8">
    <source>
        <dbReference type="ARBA" id="ARBA00045636"/>
    </source>
</evidence>
<organism evidence="10 11">
    <name type="scientific">Erythrobacter litoralis</name>
    <dbReference type="NCBI Taxonomy" id="39960"/>
    <lineage>
        <taxon>Bacteria</taxon>
        <taxon>Pseudomonadati</taxon>
        <taxon>Pseudomonadota</taxon>
        <taxon>Alphaproteobacteria</taxon>
        <taxon>Sphingomonadales</taxon>
        <taxon>Erythrobacteraceae</taxon>
        <taxon>Erythrobacter/Porphyrobacter group</taxon>
        <taxon>Erythrobacter</taxon>
    </lineage>
</organism>
<name>A0A074MT83_9SPHN</name>
<feature type="transmembrane region" description="Helical" evidence="9">
    <location>
        <begin position="433"/>
        <end position="450"/>
    </location>
</feature>
<dbReference type="Proteomes" id="UP000027866">
    <property type="component" value="Unassembled WGS sequence"/>
</dbReference>
<evidence type="ECO:0000256" key="4">
    <source>
        <dbReference type="ARBA" id="ARBA00022475"/>
    </source>
</evidence>
<keyword evidence="11" id="KW-1185">Reference proteome</keyword>
<feature type="transmembrane region" description="Helical" evidence="9">
    <location>
        <begin position="408"/>
        <end position="427"/>
    </location>
</feature>
<evidence type="ECO:0000256" key="1">
    <source>
        <dbReference type="ARBA" id="ARBA00004651"/>
    </source>
</evidence>
<feature type="transmembrane region" description="Helical" evidence="9">
    <location>
        <begin position="349"/>
        <end position="366"/>
    </location>
</feature>
<dbReference type="OrthoDB" id="7065842at2"/>
<protein>
    <recommendedName>
        <fullName evidence="3">Arginine/agmatine antiporter</fullName>
    </recommendedName>
</protein>